<dbReference type="EMBL" id="JBAFVH010000007">
    <property type="protein sequence ID" value="MFG1373398.1"/>
    <property type="molecule type" value="Genomic_DNA"/>
</dbReference>
<name>A0ABW7A0G4_9HYPH</name>
<keyword evidence="2" id="KW-1185">Reference proteome</keyword>
<gene>
    <name evidence="1" type="ORF">V5F32_14590</name>
</gene>
<protein>
    <submittedName>
        <fullName evidence="1">Uncharacterized protein</fullName>
    </submittedName>
</protein>
<dbReference type="Proteomes" id="UP001604002">
    <property type="component" value="Unassembled WGS sequence"/>
</dbReference>
<evidence type="ECO:0000313" key="1">
    <source>
        <dbReference type="EMBL" id="MFG1373398.1"/>
    </source>
</evidence>
<proteinExistence type="predicted"/>
<accession>A0ABW7A0G4</accession>
<comment type="caution">
    <text evidence="1">The sequence shown here is derived from an EMBL/GenBank/DDBJ whole genome shotgun (WGS) entry which is preliminary data.</text>
</comment>
<reference evidence="1 2" key="1">
    <citation type="submission" date="2024-02" db="EMBL/GenBank/DDBJ databases">
        <title>Expansion and revision of Xanthobacter and proposal of Roseixanthobacter gen. nov.</title>
        <authorList>
            <person name="Soltysiak M.P.M."/>
            <person name="Jalihal A."/>
            <person name="Ory A."/>
            <person name="Chrisophersen C."/>
            <person name="Lee A.D."/>
            <person name="Boulton J."/>
            <person name="Springer M."/>
        </authorList>
    </citation>
    <scope>NUCLEOTIDE SEQUENCE [LARGE SCALE GENOMIC DNA]</scope>
    <source>
        <strain evidence="1 2">23A</strain>
    </source>
</reference>
<sequence>MSPEPKRARRRRDLIRMKAKAIRVYPGIPQAPKWADHLAVCSCWMCGHRREQGGPTMQERRWFSIRAE</sequence>
<dbReference type="RefSeq" id="WP_393993169.1">
    <property type="nucleotide sequence ID" value="NZ_JBAFVH010000007.1"/>
</dbReference>
<evidence type="ECO:0000313" key="2">
    <source>
        <dbReference type="Proteomes" id="UP001604002"/>
    </source>
</evidence>
<organism evidence="1 2">
    <name type="scientific">Xanthobacter oligotrophicus</name>
    <dbReference type="NCBI Taxonomy" id="2607286"/>
    <lineage>
        <taxon>Bacteria</taxon>
        <taxon>Pseudomonadati</taxon>
        <taxon>Pseudomonadota</taxon>
        <taxon>Alphaproteobacteria</taxon>
        <taxon>Hyphomicrobiales</taxon>
        <taxon>Xanthobacteraceae</taxon>
        <taxon>Xanthobacter</taxon>
    </lineage>
</organism>